<dbReference type="GO" id="GO:0022857">
    <property type="term" value="F:transmembrane transporter activity"/>
    <property type="evidence" value="ECO:0007669"/>
    <property type="project" value="InterPro"/>
</dbReference>
<protein>
    <recommendedName>
        <fullName evidence="6">WAT1-related protein</fullName>
    </recommendedName>
</protein>
<dbReference type="InterPro" id="IPR000620">
    <property type="entry name" value="EamA_dom"/>
</dbReference>
<evidence type="ECO:0000256" key="2">
    <source>
        <dbReference type="ARBA" id="ARBA00007635"/>
    </source>
</evidence>
<dbReference type="GO" id="GO:0016020">
    <property type="term" value="C:membrane"/>
    <property type="evidence" value="ECO:0007669"/>
    <property type="project" value="UniProtKB-SubCell"/>
</dbReference>
<comment type="similarity">
    <text evidence="2 6">Belongs to the drug/metabolite transporter (DMT) superfamily. Plant drug/metabolite exporter (P-DME) (TC 2.A.7.4) family.</text>
</comment>
<feature type="transmembrane region" description="Helical" evidence="6">
    <location>
        <begin position="60"/>
        <end position="80"/>
    </location>
</feature>
<feature type="transmembrane region" description="Helical" evidence="6">
    <location>
        <begin position="12"/>
        <end position="31"/>
    </location>
</feature>
<name>A0A7N2QYT8_QUELO</name>
<evidence type="ECO:0000256" key="1">
    <source>
        <dbReference type="ARBA" id="ARBA00004141"/>
    </source>
</evidence>
<keyword evidence="3 6" id="KW-0812">Transmembrane</keyword>
<evidence type="ECO:0000259" key="7">
    <source>
        <dbReference type="Pfam" id="PF00892"/>
    </source>
</evidence>
<keyword evidence="9" id="KW-1185">Reference proteome</keyword>
<comment type="subcellular location">
    <subcellularLocation>
        <location evidence="1 6">Membrane</location>
        <topology evidence="1 6">Multi-pass membrane protein</topology>
    </subcellularLocation>
</comment>
<dbReference type="Gramene" id="QL02p026818:mrna">
    <property type="protein sequence ID" value="QL02p026818:mrna"/>
    <property type="gene ID" value="QL02p026818"/>
</dbReference>
<dbReference type="InterPro" id="IPR030184">
    <property type="entry name" value="WAT1-related"/>
</dbReference>
<dbReference type="PANTHER" id="PTHR31218">
    <property type="entry name" value="WAT1-RELATED PROTEIN"/>
    <property type="match status" value="1"/>
</dbReference>
<sequence length="254" mass="27903">METVGWSSFYGILKIVGMFITVGGAMLLSFYQGPPLKNPHAPSPVGSSTETSHVGGHKNLIVGPVLMFLCSVAWSLWLIMQPKLLTQYPAKLKLSTLQCLLSSVQSTVIAAALRRNFNSWKIGWDIQLASVVYCGILVTGFTYGLQVRCIEKKGPLYVAIFSPLSLLITAIFSALVWSEQLSWGSLLGGIMVVGGLYSVLWGRSKEYKQLMLKSEPPKMLRTLFALSNSVIYPLAEVAFILEKLMGHDELDQAI</sequence>
<dbReference type="Pfam" id="PF00892">
    <property type="entry name" value="EamA"/>
    <property type="match status" value="1"/>
</dbReference>
<dbReference type="EnsemblPlants" id="QL02p026818:mrna">
    <property type="protein sequence ID" value="QL02p026818:mrna"/>
    <property type="gene ID" value="QL02p026818"/>
</dbReference>
<dbReference type="InterPro" id="IPR037185">
    <property type="entry name" value="EmrE-like"/>
</dbReference>
<organism evidence="8 9">
    <name type="scientific">Quercus lobata</name>
    <name type="common">Valley oak</name>
    <dbReference type="NCBI Taxonomy" id="97700"/>
    <lineage>
        <taxon>Eukaryota</taxon>
        <taxon>Viridiplantae</taxon>
        <taxon>Streptophyta</taxon>
        <taxon>Embryophyta</taxon>
        <taxon>Tracheophyta</taxon>
        <taxon>Spermatophyta</taxon>
        <taxon>Magnoliopsida</taxon>
        <taxon>eudicotyledons</taxon>
        <taxon>Gunneridae</taxon>
        <taxon>Pentapetalae</taxon>
        <taxon>rosids</taxon>
        <taxon>fabids</taxon>
        <taxon>Fagales</taxon>
        <taxon>Fagaceae</taxon>
        <taxon>Quercus</taxon>
    </lineage>
</organism>
<dbReference type="SUPFAM" id="SSF103481">
    <property type="entry name" value="Multidrug resistance efflux transporter EmrE"/>
    <property type="match status" value="1"/>
</dbReference>
<evidence type="ECO:0000256" key="6">
    <source>
        <dbReference type="RuleBase" id="RU363077"/>
    </source>
</evidence>
<dbReference type="Proteomes" id="UP000594261">
    <property type="component" value="Chromosome 2"/>
</dbReference>
<reference evidence="9" key="1">
    <citation type="journal article" date="2016" name="G3 (Bethesda)">
        <title>First Draft Assembly and Annotation of the Genome of a California Endemic Oak Quercus lobata Nee (Fagaceae).</title>
        <authorList>
            <person name="Sork V.L."/>
            <person name="Fitz-Gibbon S.T."/>
            <person name="Puiu D."/>
            <person name="Crepeau M."/>
            <person name="Gugger P.F."/>
            <person name="Sherman R."/>
            <person name="Stevens K."/>
            <person name="Langley C.H."/>
            <person name="Pellegrini M."/>
            <person name="Salzberg S.L."/>
        </authorList>
    </citation>
    <scope>NUCLEOTIDE SEQUENCE [LARGE SCALE GENOMIC DNA]</scope>
    <source>
        <strain evidence="9">cv. SW786</strain>
    </source>
</reference>
<keyword evidence="5 6" id="KW-0472">Membrane</keyword>
<feature type="transmembrane region" description="Helical" evidence="6">
    <location>
        <begin position="223"/>
        <end position="241"/>
    </location>
</feature>
<feature type="domain" description="EamA" evidence="7">
    <location>
        <begin position="63"/>
        <end position="200"/>
    </location>
</feature>
<evidence type="ECO:0000256" key="5">
    <source>
        <dbReference type="ARBA" id="ARBA00023136"/>
    </source>
</evidence>
<accession>A0A7N2QYT8</accession>
<evidence type="ECO:0000313" key="9">
    <source>
        <dbReference type="Proteomes" id="UP000594261"/>
    </source>
</evidence>
<reference evidence="8" key="2">
    <citation type="submission" date="2021-01" db="UniProtKB">
        <authorList>
            <consortium name="EnsemblPlants"/>
        </authorList>
    </citation>
    <scope>IDENTIFICATION</scope>
</reference>
<dbReference type="AlphaFoldDB" id="A0A7N2QYT8"/>
<feature type="transmembrane region" description="Helical" evidence="6">
    <location>
        <begin position="126"/>
        <end position="145"/>
    </location>
</feature>
<proteinExistence type="inferred from homology"/>
<evidence type="ECO:0000313" key="8">
    <source>
        <dbReference type="EnsemblPlants" id="QL02p026818:mrna"/>
    </source>
</evidence>
<feature type="transmembrane region" description="Helical" evidence="6">
    <location>
        <begin position="92"/>
        <end position="114"/>
    </location>
</feature>
<feature type="transmembrane region" description="Helical" evidence="6">
    <location>
        <begin position="183"/>
        <end position="202"/>
    </location>
</feature>
<dbReference type="InParanoid" id="A0A7N2QYT8"/>
<feature type="transmembrane region" description="Helical" evidence="6">
    <location>
        <begin position="157"/>
        <end position="177"/>
    </location>
</feature>
<evidence type="ECO:0000256" key="3">
    <source>
        <dbReference type="ARBA" id="ARBA00022692"/>
    </source>
</evidence>
<keyword evidence="4 6" id="KW-1133">Transmembrane helix</keyword>
<evidence type="ECO:0000256" key="4">
    <source>
        <dbReference type="ARBA" id="ARBA00022989"/>
    </source>
</evidence>
<dbReference type="OMA" id="WGRSKEY"/>